<dbReference type="EMBL" id="CP109491">
    <property type="protein sequence ID" value="WUX38205.1"/>
    <property type="molecule type" value="Genomic_DNA"/>
</dbReference>
<dbReference type="Gene3D" id="3.40.50.300">
    <property type="entry name" value="P-loop containing nucleotide triphosphate hydrolases"/>
    <property type="match status" value="1"/>
</dbReference>
<name>A0ABZ1ZID7_STRAQ</name>
<dbReference type="RefSeq" id="WP_329356713.1">
    <property type="nucleotide sequence ID" value="NZ_CP109490.1"/>
</dbReference>
<dbReference type="InterPro" id="IPR027417">
    <property type="entry name" value="P-loop_NTPase"/>
</dbReference>
<dbReference type="Proteomes" id="UP001431926">
    <property type="component" value="Chromosome"/>
</dbReference>
<evidence type="ECO:0000313" key="2">
    <source>
        <dbReference type="EMBL" id="WUX38205.1"/>
    </source>
</evidence>
<evidence type="ECO:0000259" key="1">
    <source>
        <dbReference type="Pfam" id="PF13521"/>
    </source>
</evidence>
<dbReference type="SUPFAM" id="SSF52540">
    <property type="entry name" value="P-loop containing nucleoside triphosphate hydrolases"/>
    <property type="match status" value="1"/>
</dbReference>
<evidence type="ECO:0000313" key="3">
    <source>
        <dbReference type="Proteomes" id="UP001431926"/>
    </source>
</evidence>
<organism evidence="2 3">
    <name type="scientific">Streptomyces anulatus</name>
    <name type="common">Streptomyces chrysomallus</name>
    <dbReference type="NCBI Taxonomy" id="1892"/>
    <lineage>
        <taxon>Bacteria</taxon>
        <taxon>Bacillati</taxon>
        <taxon>Actinomycetota</taxon>
        <taxon>Actinomycetes</taxon>
        <taxon>Kitasatosporales</taxon>
        <taxon>Streptomycetaceae</taxon>
        <taxon>Streptomyces</taxon>
    </lineage>
</organism>
<keyword evidence="3" id="KW-1185">Reference proteome</keyword>
<sequence>MKVIAIEGPSYAGKSTAIRHLRRHGCEDRAHIADCYVKQLGRQDAVPPAHTASAAEQIVAFETFMAVEEERVRTALASAMPFVILDRSVDTLLAHAHALDTLFGYAVQHRLRDRLQLLPYLRPDHTLYLDVPAEALALRRKTAGHTAAEPDYFLHEPAFLTHTRDYFHARAQPPISCEVTVLPADTSKDDIAHAVEALVSFWMR</sequence>
<accession>A0ABZ1ZID7</accession>
<protein>
    <submittedName>
        <fullName evidence="2">AAA family ATPase</fullName>
    </submittedName>
</protein>
<feature type="domain" description="NadR/Ttd14 AAA" evidence="1">
    <location>
        <begin position="4"/>
        <end position="130"/>
    </location>
</feature>
<reference evidence="2" key="1">
    <citation type="submission" date="2022-10" db="EMBL/GenBank/DDBJ databases">
        <title>The complete genomes of actinobacterial strains from the NBC collection.</title>
        <authorList>
            <person name="Joergensen T.S."/>
            <person name="Alvarez Arevalo M."/>
            <person name="Sterndorff E.B."/>
            <person name="Faurdal D."/>
            <person name="Vuksanovic O."/>
            <person name="Mourched A.-S."/>
            <person name="Charusanti P."/>
            <person name="Shaw S."/>
            <person name="Blin K."/>
            <person name="Weber T."/>
        </authorList>
    </citation>
    <scope>NUCLEOTIDE SEQUENCE</scope>
    <source>
        <strain evidence="2">NBC_01436</strain>
    </source>
</reference>
<dbReference type="InterPro" id="IPR038727">
    <property type="entry name" value="NadR/Ttd14_AAA_dom"/>
</dbReference>
<proteinExistence type="predicted"/>
<dbReference type="Pfam" id="PF13521">
    <property type="entry name" value="AAA_28"/>
    <property type="match status" value="1"/>
</dbReference>
<gene>
    <name evidence="2" type="ORF">OG367_19070</name>
</gene>